<reference evidence="1 2" key="1">
    <citation type="submission" date="2018-06" db="EMBL/GenBank/DDBJ databases">
        <authorList>
            <consortium name="Pathogen Informatics"/>
            <person name="Doyle S."/>
        </authorList>
    </citation>
    <scope>NUCLEOTIDE SEQUENCE [LARGE SCALE GENOMIC DNA]</scope>
    <source>
        <strain evidence="1 2">NCTC10476</strain>
    </source>
</reference>
<gene>
    <name evidence="1" type="ORF">NCTC10476_00622</name>
</gene>
<dbReference type="AlphaFoldDB" id="A0A380QLA3"/>
<accession>A0A380QLA3</accession>
<evidence type="ECO:0000313" key="1">
    <source>
        <dbReference type="EMBL" id="SUP99392.1"/>
    </source>
</evidence>
<dbReference type="Proteomes" id="UP000255169">
    <property type="component" value="Unassembled WGS sequence"/>
</dbReference>
<protein>
    <submittedName>
        <fullName evidence="1">Uncharacterized protein</fullName>
    </submittedName>
</protein>
<proteinExistence type="predicted"/>
<name>A0A380QLA3_YERRU</name>
<organism evidence="1 2">
    <name type="scientific">Yersinia ruckeri</name>
    <dbReference type="NCBI Taxonomy" id="29486"/>
    <lineage>
        <taxon>Bacteria</taxon>
        <taxon>Pseudomonadati</taxon>
        <taxon>Pseudomonadota</taxon>
        <taxon>Gammaproteobacteria</taxon>
        <taxon>Enterobacterales</taxon>
        <taxon>Yersiniaceae</taxon>
        <taxon>Yersinia</taxon>
    </lineage>
</organism>
<evidence type="ECO:0000313" key="2">
    <source>
        <dbReference type="Proteomes" id="UP000255169"/>
    </source>
</evidence>
<dbReference type="KEGG" id="yru:BD65_93"/>
<keyword evidence="2" id="KW-1185">Reference proteome</keyword>
<dbReference type="EMBL" id="UHJG01000001">
    <property type="protein sequence ID" value="SUP99392.1"/>
    <property type="molecule type" value="Genomic_DNA"/>
</dbReference>
<sequence>MSNGVCLNKRLIHCDNNRRVNSVEVQLASQHDKTTE</sequence>